<dbReference type="NCBIfam" id="NF033451">
    <property type="entry name" value="BREX_2_MTaseX"/>
    <property type="match status" value="1"/>
</dbReference>
<dbReference type="PROSITE" id="PS00092">
    <property type="entry name" value="N6_MTASE"/>
    <property type="match status" value="1"/>
</dbReference>
<keyword evidence="4" id="KW-0949">S-adenosyl-L-methionine</keyword>
<dbReference type="InterPro" id="IPR002052">
    <property type="entry name" value="DNA_methylase_N6_adenine_CS"/>
</dbReference>
<dbReference type="InterPro" id="IPR029063">
    <property type="entry name" value="SAM-dependent_MTases_sf"/>
</dbReference>
<reference evidence="9 10" key="1">
    <citation type="submission" date="2018-02" db="EMBL/GenBank/DDBJ databases">
        <title>Complete genome sequence of Streptomyces dengpaensis, the producer of angucyclines.</title>
        <authorList>
            <person name="Yumei L."/>
        </authorList>
    </citation>
    <scope>NUCLEOTIDE SEQUENCE [LARGE SCALE GENOMIC DNA]</scope>
    <source>
        <strain evidence="9 10">XZHG99</strain>
    </source>
</reference>
<dbReference type="SUPFAM" id="SSF53335">
    <property type="entry name" value="S-adenosyl-L-methionine-dependent methyltransferases"/>
    <property type="match status" value="1"/>
</dbReference>
<gene>
    <name evidence="9" type="ORF">C4B68_28485</name>
</gene>
<dbReference type="InterPro" id="IPR011639">
    <property type="entry name" value="MethylTrfase_TaqI-like_dom"/>
</dbReference>
<evidence type="ECO:0000256" key="4">
    <source>
        <dbReference type="ARBA" id="ARBA00022691"/>
    </source>
</evidence>
<evidence type="ECO:0000259" key="8">
    <source>
        <dbReference type="Pfam" id="PF22654"/>
    </source>
</evidence>
<comment type="catalytic activity">
    <reaction evidence="5">
        <text>a 2'-deoxyadenosine in DNA + S-adenosyl-L-methionine = an N(6)-methyl-2'-deoxyadenosine in DNA + S-adenosyl-L-homocysteine + H(+)</text>
        <dbReference type="Rhea" id="RHEA:15197"/>
        <dbReference type="Rhea" id="RHEA-COMP:12418"/>
        <dbReference type="Rhea" id="RHEA-COMP:12419"/>
        <dbReference type="ChEBI" id="CHEBI:15378"/>
        <dbReference type="ChEBI" id="CHEBI:57856"/>
        <dbReference type="ChEBI" id="CHEBI:59789"/>
        <dbReference type="ChEBI" id="CHEBI:90615"/>
        <dbReference type="ChEBI" id="CHEBI:90616"/>
        <dbReference type="EC" id="2.1.1.72"/>
    </reaction>
</comment>
<evidence type="ECO:0000256" key="6">
    <source>
        <dbReference type="SAM" id="MobiDB-lite"/>
    </source>
</evidence>
<evidence type="ECO:0000313" key="9">
    <source>
        <dbReference type="EMBL" id="AVH59038.1"/>
    </source>
</evidence>
<dbReference type="PRINTS" id="PR00507">
    <property type="entry name" value="N12N6MTFRASE"/>
</dbReference>
<organism evidence="9 10">
    <name type="scientific">Streptomyces dengpaensis</name>
    <dbReference type="NCBI Taxonomy" id="2049881"/>
    <lineage>
        <taxon>Bacteria</taxon>
        <taxon>Bacillati</taxon>
        <taxon>Actinomycetota</taxon>
        <taxon>Actinomycetes</taxon>
        <taxon>Kitasatosporales</taxon>
        <taxon>Streptomycetaceae</taxon>
        <taxon>Streptomyces</taxon>
    </lineage>
</organism>
<dbReference type="InterPro" id="IPR050953">
    <property type="entry name" value="N4_N6_ade-DNA_methylase"/>
</dbReference>
<dbReference type="Proteomes" id="UP000238413">
    <property type="component" value="Chromosome"/>
</dbReference>
<evidence type="ECO:0000259" key="7">
    <source>
        <dbReference type="Pfam" id="PF07669"/>
    </source>
</evidence>
<dbReference type="PANTHER" id="PTHR33841:SF1">
    <property type="entry name" value="DNA METHYLTRANSFERASE A"/>
    <property type="match status" value="1"/>
</dbReference>
<evidence type="ECO:0000256" key="5">
    <source>
        <dbReference type="ARBA" id="ARBA00047942"/>
    </source>
</evidence>
<dbReference type="PANTHER" id="PTHR33841">
    <property type="entry name" value="DNA METHYLTRANSFERASE YEEA-RELATED"/>
    <property type="match status" value="1"/>
</dbReference>
<dbReference type="EC" id="2.1.1.72" evidence="1"/>
<protein>
    <recommendedName>
        <fullName evidence="1">site-specific DNA-methyltransferase (adenine-specific)</fullName>
        <ecNumber evidence="1">2.1.1.72</ecNumber>
    </recommendedName>
</protein>
<evidence type="ECO:0000256" key="3">
    <source>
        <dbReference type="ARBA" id="ARBA00022679"/>
    </source>
</evidence>
<evidence type="ECO:0000256" key="1">
    <source>
        <dbReference type="ARBA" id="ARBA00011900"/>
    </source>
</evidence>
<feature type="region of interest" description="Disordered" evidence="6">
    <location>
        <begin position="1234"/>
        <end position="1277"/>
    </location>
</feature>
<evidence type="ECO:0000313" key="10">
    <source>
        <dbReference type="Proteomes" id="UP000238413"/>
    </source>
</evidence>
<dbReference type="Pfam" id="PF22654">
    <property type="entry name" value="DUF7008"/>
    <property type="match status" value="1"/>
</dbReference>
<keyword evidence="10" id="KW-1185">Reference proteome</keyword>
<sequence>MRGTPTVSAQGGNGNQDVLLKDLRKQVSALEDDLRARSESVEKYRKRLHDEYRLAYDADRTSAPYETWRDERVTQVAAAWVLACVFVRFCEDNELLERPWIAGVGDRLKEAIDHDQAFFAANPAMNDRDWLYESFRHLAGTNRTVAGLFDEAHNPLWEIEPSYEAARDLLRFWRRVDRDGEIVHSFVDPELSTRFLGDLYQELSEHARKTYALLQTPVFVEEFILDLTLEPAVEEFGLEPIVEIVDGHGNKRELPPGLRTIDPACGSGHFLLGLFDRLLAKWRDAEKGTDDWALIRRALESVHGCDKNPFAVAIARFRLVVAVLKASGAKRLDTLPDFPINVAVGDSLLHGRDAGAVDDDLFSSREQFLYRTEDIDGFVERCDLLGRYSYHVVVGNPPYITVKDKKEKENYARAYFACSGNYALSVPFAQRIFELACRAGGSNRDGGFTGQITANSFMKREFGKTLIEAFFHGGREYTYRDAKGRTRKGRFDGVELTHIVDTSGAYIPGHGTPTVILAGRNQMARQSDPVRAVLGVRGEPELPDDPAKGYVWQAIKDQVKQRLSESDWVASLDAPRERFRDFPWSLQGGGAHDLMSRLEAGSESCLRKRVQLIGRTAHTGSDEAYFAAPGTWSRKGVFREHVVPVVEGTVIRDWDLQPETDSLFPYGNDLKADSGDTATHRHLWLHRSHLRLRREPGGIHEEIGLTWYEWSRWHPERFIVPFGIAFPFVATHNHFVLDRGGSVFNRTAPAIKLPEGASLEEHLALLGVLNSSTACFWLKQVSQGKGGSGLGRGLQDEDWEERYEFTGTKLHEFPLPADLPLPLSRTLDSLAEGLATHEPSVICTRIEPPTRPRLDTARTTWTRTREHMIAIQEELDWEVYHSYGLLTDAEKARLVALSPTPADVPQVKLGERAFEIVLARRQAAGEVETAWFDRHGSTPVTEIPSRWPDWYRDIVQARIDTIESRPDIALVERPEYKRRWAADPWNKREKAALRAWLLDRCEERSLWFHVVDDFEQPRTLTVGQLADELGKRSDAEEVDAVAGLYATHLGKPNLGLEHVLVDVVDAEHVPYLSAYRYKDSGLRKRRQWEGVWELQREEDRDGVRLSIPVPPKYTGADFVRQSYWSNRGKLDVPKERFISYPDASPGSDPTLLLGWAGWDQRDQAMALLNVVRNRGRNEAWPEERFVPLLAGLAELMPWLRQWFGDVDEEWGEESAAKEIQSFLDAQLTGRGIAPSALSDWRPAKKSRGRRAGADATIEAQQTTIDDNGINDGNGEQD</sequence>
<evidence type="ECO:0000256" key="2">
    <source>
        <dbReference type="ARBA" id="ARBA00022603"/>
    </source>
</evidence>
<keyword evidence="3" id="KW-0808">Transferase</keyword>
<keyword evidence="2" id="KW-0489">Methyltransferase</keyword>
<dbReference type="Pfam" id="PF07669">
    <property type="entry name" value="Eco57I"/>
    <property type="match status" value="1"/>
</dbReference>
<feature type="domain" description="DUF7008" evidence="8">
    <location>
        <begin position="868"/>
        <end position="1250"/>
    </location>
</feature>
<feature type="domain" description="Type II methyltransferase M.TaqI-like" evidence="7">
    <location>
        <begin position="301"/>
        <end position="468"/>
    </location>
</feature>
<dbReference type="EMBL" id="CP026652">
    <property type="protein sequence ID" value="AVH59038.1"/>
    <property type="molecule type" value="Genomic_DNA"/>
</dbReference>
<dbReference type="InterPro" id="IPR054277">
    <property type="entry name" value="DUF7008"/>
</dbReference>
<accession>A0ABM6SWA4</accession>
<proteinExistence type="predicted"/>
<name>A0ABM6SWA4_9ACTN</name>
<dbReference type="Gene3D" id="3.40.50.150">
    <property type="entry name" value="Vaccinia Virus protein VP39"/>
    <property type="match status" value="1"/>
</dbReference>